<name>A0A4Y1R8U4_PRUDU</name>
<feature type="compositionally biased region" description="Low complexity" evidence="1">
    <location>
        <begin position="51"/>
        <end position="66"/>
    </location>
</feature>
<dbReference type="InterPro" id="IPR014729">
    <property type="entry name" value="Rossmann-like_a/b/a_fold"/>
</dbReference>
<gene>
    <name evidence="2" type="ORF">Prudu_010650</name>
</gene>
<sequence length="358" mass="40118">MPMVVQQQHHHKLIKRYCERSNEDDEYYYRSSSCNISSCEIEEDDEEEVGSSSSSSSSSRSSSRRSTQADDIPKEIKELFGNKRYLPMPSIKEDYTDNHHDHRSSNSVYVGVGKSESSMEALTWTLKHAADPSSTTVYLIHVFPDIHFIPSPCKYQVPSTKYQVLGKLPKSQVSSQQVETYMAQETGKRRELLHKFLDKCSAANVKVDTVLIESDMIARAILDLIPILNITTLVLGTTKSNLSSGAASHAPNSLLHLFTWSLVIRDSSMNSIIFWNRKLMSGKGSGIADQILQAAPDGCEIKIICQGNQVMMDQAIHSLSPRLNDDPTTTKSMQHQQQRNNIEAFSCICFKPKFSSSS</sequence>
<dbReference type="SUPFAM" id="SSF52402">
    <property type="entry name" value="Adenine nucleotide alpha hydrolases-like"/>
    <property type="match status" value="1"/>
</dbReference>
<dbReference type="PANTHER" id="PTHR47382:SF3">
    <property type="entry name" value="ADENINE NUCLEOTIDE ALPHA HYDROLASES-LIKE SUPERFAMILY PROTEIN"/>
    <property type="match status" value="1"/>
</dbReference>
<protein>
    <submittedName>
        <fullName evidence="2">Uncharacterized protein</fullName>
    </submittedName>
</protein>
<accession>A0A4Y1R8U4</accession>
<dbReference type="PANTHER" id="PTHR47382">
    <property type="entry name" value="U-BOX DOMAIN-CONTAINING PROTEIN 52-LIKE"/>
    <property type="match status" value="1"/>
</dbReference>
<dbReference type="EMBL" id="AP019300">
    <property type="protein sequence ID" value="BBH00614.1"/>
    <property type="molecule type" value="Genomic_DNA"/>
</dbReference>
<dbReference type="Gene3D" id="3.40.50.620">
    <property type="entry name" value="HUPs"/>
    <property type="match status" value="1"/>
</dbReference>
<dbReference type="CDD" id="cd01989">
    <property type="entry name" value="USP_STK_Ubox_N"/>
    <property type="match status" value="1"/>
</dbReference>
<proteinExistence type="predicted"/>
<feature type="region of interest" description="Disordered" evidence="1">
    <location>
        <begin position="40"/>
        <end position="74"/>
    </location>
</feature>
<evidence type="ECO:0000313" key="2">
    <source>
        <dbReference type="EMBL" id="BBH00614.1"/>
    </source>
</evidence>
<reference evidence="2" key="1">
    <citation type="journal article" date="2019" name="Science">
        <title>Mutation of a bHLH transcription factor allowed almond domestication.</title>
        <authorList>
            <person name="Sanchez-Perez R."/>
            <person name="Pavan S."/>
            <person name="Mazzeo R."/>
            <person name="Moldovan C."/>
            <person name="Aiese Cigliano R."/>
            <person name="Del Cueto J."/>
            <person name="Ricciardi F."/>
            <person name="Lotti C."/>
            <person name="Ricciardi L."/>
            <person name="Dicenta F."/>
            <person name="Lopez-Marques R.L."/>
            <person name="Lindberg Moller B."/>
        </authorList>
    </citation>
    <scope>NUCLEOTIDE SEQUENCE</scope>
</reference>
<dbReference type="AlphaFoldDB" id="A0A4Y1R8U4"/>
<evidence type="ECO:0000256" key="1">
    <source>
        <dbReference type="SAM" id="MobiDB-lite"/>
    </source>
</evidence>
<feature type="compositionally biased region" description="Acidic residues" evidence="1">
    <location>
        <begin position="40"/>
        <end position="49"/>
    </location>
</feature>
<organism evidence="2">
    <name type="scientific">Prunus dulcis</name>
    <name type="common">Almond</name>
    <name type="synonym">Amygdalus dulcis</name>
    <dbReference type="NCBI Taxonomy" id="3755"/>
    <lineage>
        <taxon>Eukaryota</taxon>
        <taxon>Viridiplantae</taxon>
        <taxon>Streptophyta</taxon>
        <taxon>Embryophyta</taxon>
        <taxon>Tracheophyta</taxon>
        <taxon>Spermatophyta</taxon>
        <taxon>Magnoliopsida</taxon>
        <taxon>eudicotyledons</taxon>
        <taxon>Gunneridae</taxon>
        <taxon>Pentapetalae</taxon>
        <taxon>rosids</taxon>
        <taxon>fabids</taxon>
        <taxon>Rosales</taxon>
        <taxon>Rosaceae</taxon>
        <taxon>Amygdaloideae</taxon>
        <taxon>Amygdaleae</taxon>
        <taxon>Prunus</taxon>
    </lineage>
</organism>